<dbReference type="Pfam" id="PF02870">
    <property type="entry name" value="Methyltransf_1N"/>
    <property type="match status" value="1"/>
</dbReference>
<dbReference type="InterPro" id="IPR008332">
    <property type="entry name" value="MethylG_MeTrfase_N"/>
</dbReference>
<dbReference type="GO" id="GO:0003908">
    <property type="term" value="F:methylated-DNA-[protein]-cysteine S-methyltransferase activity"/>
    <property type="evidence" value="ECO:0007669"/>
    <property type="project" value="UniProtKB-EC"/>
</dbReference>
<dbReference type="PROSITE" id="PS00374">
    <property type="entry name" value="MGMT"/>
    <property type="match status" value="1"/>
</dbReference>
<dbReference type="InterPro" id="IPR036631">
    <property type="entry name" value="MGMT_N_sf"/>
</dbReference>
<dbReference type="InterPro" id="IPR014048">
    <property type="entry name" value="MethylDNA_cys_MeTrfase_DNA-bd"/>
</dbReference>
<evidence type="ECO:0000256" key="3">
    <source>
        <dbReference type="ARBA" id="ARBA00011918"/>
    </source>
</evidence>
<dbReference type="FunFam" id="1.10.10.10:FF:000214">
    <property type="entry name" value="Methylated-DNA--protein-cysteine methyltransferase"/>
    <property type="match status" value="1"/>
</dbReference>
<evidence type="ECO:0000256" key="1">
    <source>
        <dbReference type="ARBA" id="ARBA00001286"/>
    </source>
</evidence>
<dbReference type="Pfam" id="PF01035">
    <property type="entry name" value="DNA_binding_1"/>
    <property type="match status" value="1"/>
</dbReference>
<feature type="domain" description="Methylguanine DNA methyltransferase ribonuclease-like" evidence="10">
    <location>
        <begin position="5"/>
        <end position="77"/>
    </location>
</feature>
<keyword evidence="12" id="KW-1185">Reference proteome</keyword>
<evidence type="ECO:0000313" key="11">
    <source>
        <dbReference type="EMBL" id="KRM96945.1"/>
    </source>
</evidence>
<comment type="similarity">
    <text evidence="2">Belongs to the MGMT family.</text>
</comment>
<dbReference type="PATRIC" id="fig|1423725.3.peg.484"/>
<dbReference type="CDD" id="cd06445">
    <property type="entry name" value="ATase"/>
    <property type="match status" value="1"/>
</dbReference>
<protein>
    <recommendedName>
        <fullName evidence="3">methylated-DNA--[protein]-cysteine S-methyltransferase</fullName>
        <ecNumber evidence="3">2.1.1.63</ecNumber>
    </recommendedName>
</protein>
<evidence type="ECO:0000256" key="4">
    <source>
        <dbReference type="ARBA" id="ARBA00022603"/>
    </source>
</evidence>
<dbReference type="AlphaFoldDB" id="A0A0R2CYU1"/>
<gene>
    <name evidence="11" type="ORF">FC19_GL000472</name>
</gene>
<proteinExistence type="inferred from homology"/>
<reference evidence="11 12" key="1">
    <citation type="journal article" date="2015" name="Genome Announc.">
        <title>Expanding the biotechnology potential of lactobacilli through comparative genomics of 213 strains and associated genera.</title>
        <authorList>
            <person name="Sun Z."/>
            <person name="Harris H.M."/>
            <person name="McCann A."/>
            <person name="Guo C."/>
            <person name="Argimon S."/>
            <person name="Zhang W."/>
            <person name="Yang X."/>
            <person name="Jeffery I.B."/>
            <person name="Cooney J.C."/>
            <person name="Kagawa T.F."/>
            <person name="Liu W."/>
            <person name="Song Y."/>
            <person name="Salvetti E."/>
            <person name="Wrobel A."/>
            <person name="Rasinkangas P."/>
            <person name="Parkhill J."/>
            <person name="Rea M.C."/>
            <person name="O'Sullivan O."/>
            <person name="Ritari J."/>
            <person name="Douillard F.P."/>
            <person name="Paul Ross R."/>
            <person name="Yang R."/>
            <person name="Briner A.E."/>
            <person name="Felis G.E."/>
            <person name="de Vos W.M."/>
            <person name="Barrangou R."/>
            <person name="Klaenhammer T.R."/>
            <person name="Caufield P.W."/>
            <person name="Cui Y."/>
            <person name="Zhang H."/>
            <person name="O'Toole P.W."/>
        </authorList>
    </citation>
    <scope>NUCLEOTIDE SEQUENCE [LARGE SCALE GENOMIC DNA]</scope>
    <source>
        <strain evidence="11 12">DSM 21051</strain>
    </source>
</reference>
<dbReference type="PANTHER" id="PTHR10815:SF5">
    <property type="entry name" value="METHYLATED-DNA--PROTEIN-CYSTEINE METHYLTRANSFERASE"/>
    <property type="match status" value="1"/>
</dbReference>
<dbReference type="SUPFAM" id="SSF46767">
    <property type="entry name" value="Methylated DNA-protein cysteine methyltransferase, C-terminal domain"/>
    <property type="match status" value="1"/>
</dbReference>
<evidence type="ECO:0000259" key="10">
    <source>
        <dbReference type="Pfam" id="PF02870"/>
    </source>
</evidence>
<evidence type="ECO:0000256" key="2">
    <source>
        <dbReference type="ARBA" id="ARBA00008711"/>
    </source>
</evidence>
<evidence type="ECO:0000256" key="6">
    <source>
        <dbReference type="ARBA" id="ARBA00022763"/>
    </source>
</evidence>
<evidence type="ECO:0000256" key="7">
    <source>
        <dbReference type="ARBA" id="ARBA00023204"/>
    </source>
</evidence>
<dbReference type="InterPro" id="IPR036388">
    <property type="entry name" value="WH-like_DNA-bd_sf"/>
</dbReference>
<evidence type="ECO:0000313" key="12">
    <source>
        <dbReference type="Proteomes" id="UP000051015"/>
    </source>
</evidence>
<sequence>MLDVFPTPLGEMLSLSNERYLYLLEFTDKKGLDQEVKQVIQNHSAVITLRKTSVSVEAQNQLQEYFSKQRTSFSLPLFKDGTAFQKKAWNVLEMIPFGKTLSYQEEAAKLGNTKLVRAVGNANGANKLAIVIPCHRVIRSNGELGGYAGGIERKIALLQLEKQS</sequence>
<dbReference type="SUPFAM" id="SSF53155">
    <property type="entry name" value="Methylated DNA-protein cysteine methyltransferase domain"/>
    <property type="match status" value="1"/>
</dbReference>
<keyword evidence="6" id="KW-0227">DNA damage</keyword>
<dbReference type="InterPro" id="IPR036217">
    <property type="entry name" value="MethylDNA_cys_MeTrfase_DNAb"/>
</dbReference>
<feature type="domain" description="Methylated-DNA-[protein]-cysteine S-methyltransferase DNA binding" evidence="9">
    <location>
        <begin position="83"/>
        <end position="162"/>
    </location>
</feature>
<dbReference type="EC" id="2.1.1.63" evidence="3"/>
<keyword evidence="7" id="KW-0234">DNA repair</keyword>
<dbReference type="EMBL" id="AYZD01000011">
    <property type="protein sequence ID" value="KRM96945.1"/>
    <property type="molecule type" value="Genomic_DNA"/>
</dbReference>
<evidence type="ECO:0000259" key="9">
    <source>
        <dbReference type="Pfam" id="PF01035"/>
    </source>
</evidence>
<evidence type="ECO:0000256" key="5">
    <source>
        <dbReference type="ARBA" id="ARBA00022679"/>
    </source>
</evidence>
<comment type="caution">
    <text evidence="11">The sequence shown here is derived from an EMBL/GenBank/DDBJ whole genome shotgun (WGS) entry which is preliminary data.</text>
</comment>
<dbReference type="Proteomes" id="UP000051015">
    <property type="component" value="Unassembled WGS sequence"/>
</dbReference>
<name>A0A0R2CYU1_9LACO</name>
<organism evidence="11 12">
    <name type="scientific">Liquorilactobacillus aquaticus DSM 21051</name>
    <dbReference type="NCBI Taxonomy" id="1423725"/>
    <lineage>
        <taxon>Bacteria</taxon>
        <taxon>Bacillati</taxon>
        <taxon>Bacillota</taxon>
        <taxon>Bacilli</taxon>
        <taxon>Lactobacillales</taxon>
        <taxon>Lactobacillaceae</taxon>
        <taxon>Liquorilactobacillus</taxon>
    </lineage>
</organism>
<comment type="catalytic activity">
    <reaction evidence="1">
        <text>a 4-O-methyl-thymidine in DNA + L-cysteinyl-[protein] = a thymidine in DNA + S-methyl-L-cysteinyl-[protein]</text>
        <dbReference type="Rhea" id="RHEA:53428"/>
        <dbReference type="Rhea" id="RHEA-COMP:10131"/>
        <dbReference type="Rhea" id="RHEA-COMP:10132"/>
        <dbReference type="Rhea" id="RHEA-COMP:13555"/>
        <dbReference type="Rhea" id="RHEA-COMP:13556"/>
        <dbReference type="ChEBI" id="CHEBI:29950"/>
        <dbReference type="ChEBI" id="CHEBI:82612"/>
        <dbReference type="ChEBI" id="CHEBI:137386"/>
        <dbReference type="ChEBI" id="CHEBI:137387"/>
        <dbReference type="EC" id="2.1.1.63"/>
    </reaction>
</comment>
<accession>A0A0R2CYU1</accession>
<comment type="catalytic activity">
    <reaction evidence="8">
        <text>a 6-O-methyl-2'-deoxyguanosine in DNA + L-cysteinyl-[protein] = S-methyl-L-cysteinyl-[protein] + a 2'-deoxyguanosine in DNA</text>
        <dbReference type="Rhea" id="RHEA:24000"/>
        <dbReference type="Rhea" id="RHEA-COMP:10131"/>
        <dbReference type="Rhea" id="RHEA-COMP:10132"/>
        <dbReference type="Rhea" id="RHEA-COMP:11367"/>
        <dbReference type="Rhea" id="RHEA-COMP:11368"/>
        <dbReference type="ChEBI" id="CHEBI:29950"/>
        <dbReference type="ChEBI" id="CHEBI:82612"/>
        <dbReference type="ChEBI" id="CHEBI:85445"/>
        <dbReference type="ChEBI" id="CHEBI:85448"/>
        <dbReference type="EC" id="2.1.1.63"/>
    </reaction>
</comment>
<dbReference type="GO" id="GO:0006281">
    <property type="term" value="P:DNA repair"/>
    <property type="evidence" value="ECO:0007669"/>
    <property type="project" value="UniProtKB-KW"/>
</dbReference>
<dbReference type="Gene3D" id="1.10.10.10">
    <property type="entry name" value="Winged helix-like DNA-binding domain superfamily/Winged helix DNA-binding domain"/>
    <property type="match status" value="1"/>
</dbReference>
<dbReference type="STRING" id="1423725.FC19_GL000472"/>
<dbReference type="PANTHER" id="PTHR10815">
    <property type="entry name" value="METHYLATED-DNA--PROTEIN-CYSTEINE METHYLTRANSFERASE"/>
    <property type="match status" value="1"/>
</dbReference>
<dbReference type="NCBIfam" id="TIGR00589">
    <property type="entry name" value="ogt"/>
    <property type="match status" value="1"/>
</dbReference>
<dbReference type="GO" id="GO:0032259">
    <property type="term" value="P:methylation"/>
    <property type="evidence" value="ECO:0007669"/>
    <property type="project" value="UniProtKB-KW"/>
</dbReference>
<dbReference type="InterPro" id="IPR001497">
    <property type="entry name" value="MethylDNA_cys_MeTrfase_AS"/>
</dbReference>
<keyword evidence="5 11" id="KW-0808">Transferase</keyword>
<keyword evidence="4 11" id="KW-0489">Methyltransferase</keyword>
<evidence type="ECO:0000256" key="8">
    <source>
        <dbReference type="ARBA" id="ARBA00049348"/>
    </source>
</evidence>
<dbReference type="Gene3D" id="3.30.160.70">
    <property type="entry name" value="Methylated DNA-protein cysteine methyltransferase domain"/>
    <property type="match status" value="1"/>
</dbReference>